<proteinExistence type="predicted"/>
<dbReference type="EMBL" id="CP058350">
    <property type="protein sequence ID" value="QLF68316.1"/>
    <property type="molecule type" value="Genomic_DNA"/>
</dbReference>
<dbReference type="RefSeq" id="WP_138288789.1">
    <property type="nucleotide sequence ID" value="NZ_CP058350.1"/>
</dbReference>
<dbReference type="NCBIfam" id="NF045541">
    <property type="entry name" value="scaf_prot_MCP2"/>
    <property type="match status" value="1"/>
</dbReference>
<keyword evidence="2" id="KW-1185">Reference proteome</keyword>
<gene>
    <name evidence="1" type="ORF">FE840_001405</name>
</gene>
<accession>A0ABX6QIB6</accession>
<evidence type="ECO:0000313" key="2">
    <source>
        <dbReference type="Proteomes" id="UP000308530"/>
    </source>
</evidence>
<evidence type="ECO:0000313" key="1">
    <source>
        <dbReference type="EMBL" id="QLF68316.1"/>
    </source>
</evidence>
<name>A0ABX6QIB6_9HYPH</name>
<dbReference type="Pfam" id="PF25209">
    <property type="entry name" value="Phage_capsid_4"/>
    <property type="match status" value="1"/>
</dbReference>
<sequence length="614" mass="68469">MTEIITRAESRLGTFNPEARTIEIVLGTENPVRRRSWESGSYDEILVISRQAINTERLNGMPLLDSHDAYSGLDSRLGSIVADSLRFEGKTALVTAKISRNPKGEALFRDLVDGHVMAASVGYRIDTQDKTEPLKGEVATVRATRWTPMELSIVSVPADPAATTRTLESEGHHNMTDPAATTMTRAELKRIKYIHDLARIAKIGPDTDLITRAVDDGISMDEFRAALTEHHIAEEQKAPTFPIVETRGMRDAQETTRTLMANGIMHRHGLTTKLEEGANQFRDLTLVEIAREVLQLRGHDHRGPASEVTRRALHSTSDFSHILGDITRQTLLQQYAAIPNTYQLIATRNVVPDLRDVKVIDLGNGPSLEKLTEKGEYRRGTANESSETFKMGHYGRVLGLTEAMIINDQLGAFARLIQTWAISAARLEGDIAWAPILQNDKLTSDNKALFHTDHGNLATMTGAPDLAKLEEARKAFRRQIDIDGQPIALAPRFLFTGTEHETTAQKLINSEINAQTFDAAVPQQVKNLTPVFEKRIDTLSDRAWFMFADPAETLGRGLQYAVLAGYETPRLKQREGFDFDGVEFRLDHYFGAGLTDYRFAYYNNGIEPEPEPNP</sequence>
<organism evidence="1 2">
    <name type="scientific">Peteryoungia desertarenae</name>
    <dbReference type="NCBI Taxonomy" id="1813451"/>
    <lineage>
        <taxon>Bacteria</taxon>
        <taxon>Pseudomonadati</taxon>
        <taxon>Pseudomonadota</taxon>
        <taxon>Alphaproteobacteria</taxon>
        <taxon>Hyphomicrobiales</taxon>
        <taxon>Rhizobiaceae</taxon>
        <taxon>Peteryoungia</taxon>
    </lineage>
</organism>
<reference evidence="1 2" key="1">
    <citation type="submission" date="2020-06" db="EMBL/GenBank/DDBJ databases">
        <title>Genome sequence of Rhizobium sp strain ADMK78.</title>
        <authorList>
            <person name="Rahi P."/>
        </authorList>
    </citation>
    <scope>NUCLEOTIDE SEQUENCE [LARGE SCALE GENOMIC DNA]</scope>
    <source>
        <strain evidence="1 2">ADMK78</strain>
    </source>
</reference>
<protein>
    <submittedName>
        <fullName evidence="1">Uncharacterized protein</fullName>
    </submittedName>
</protein>
<dbReference type="Proteomes" id="UP000308530">
    <property type="component" value="Chromosome"/>
</dbReference>